<evidence type="ECO:0000313" key="2">
    <source>
        <dbReference type="EMBL" id="KEO82767.1"/>
    </source>
</evidence>
<feature type="transmembrane region" description="Helical" evidence="1">
    <location>
        <begin position="80"/>
        <end position="100"/>
    </location>
</feature>
<keyword evidence="1" id="KW-1133">Transmembrane helix</keyword>
<keyword evidence="1" id="KW-0812">Transmembrane</keyword>
<dbReference type="EMBL" id="JMIR01000018">
    <property type="protein sequence ID" value="KEO82767.1"/>
    <property type="molecule type" value="Genomic_DNA"/>
</dbReference>
<reference evidence="2 3" key="1">
    <citation type="journal article" date="2013" name="Int. J. Syst. Evol. Microbiol.">
        <title>Tumebacillus flagellatus sp. nov., an alpha-amylase/pullulanase-producing bacterium isolated from cassava wastewater.</title>
        <authorList>
            <person name="Wang Q."/>
            <person name="Xie N."/>
            <person name="Qin Y."/>
            <person name="Shen N."/>
            <person name="Zhu J."/>
            <person name="Mi H."/>
            <person name="Huang R."/>
        </authorList>
    </citation>
    <scope>NUCLEOTIDE SEQUENCE [LARGE SCALE GENOMIC DNA]</scope>
    <source>
        <strain evidence="2 3">GST4</strain>
    </source>
</reference>
<feature type="transmembrane region" description="Helical" evidence="1">
    <location>
        <begin position="44"/>
        <end position="68"/>
    </location>
</feature>
<evidence type="ECO:0000256" key="1">
    <source>
        <dbReference type="SAM" id="Phobius"/>
    </source>
</evidence>
<evidence type="ECO:0000313" key="3">
    <source>
        <dbReference type="Proteomes" id="UP000027931"/>
    </source>
</evidence>
<dbReference type="AlphaFoldDB" id="A0A074M9X5"/>
<protein>
    <submittedName>
        <fullName evidence="2">Uncharacterized protein</fullName>
    </submittedName>
</protein>
<proteinExistence type="predicted"/>
<feature type="transmembrane region" description="Helical" evidence="1">
    <location>
        <begin position="21"/>
        <end position="38"/>
    </location>
</feature>
<keyword evidence="3" id="KW-1185">Reference proteome</keyword>
<sequence length="269" mass="31324">MFTRERYRRMKEKSKRWIVNIAGLVVSVMLSFLLYLLFPEVLGPYYFVGGFTLFPVVYGVAILYALFLRKVQWVQGWREFTSMWVLVGVFLCFVLTEGPYGPTSWPSVSSYYYEVSWEKSRLQEVKEGRYAPTDDMPFEQKDQIREELLTKGFYMNGAILLMSNPDYYVINMYRDSFFHGADQYVATYNSKTGQLSQPQKVTDVIEQARSEKILPDEPFSAKISFFILEKQGYLFPKNGPSVWYIATFGIRDERVVILSADVKPLTNAK</sequence>
<accession>A0A074M9X5</accession>
<name>A0A074M9X5_9BACL</name>
<comment type="caution">
    <text evidence="2">The sequence shown here is derived from an EMBL/GenBank/DDBJ whole genome shotgun (WGS) entry which is preliminary data.</text>
</comment>
<keyword evidence="1" id="KW-0472">Membrane</keyword>
<organism evidence="2 3">
    <name type="scientific">Tumebacillus flagellatus</name>
    <dbReference type="NCBI Taxonomy" id="1157490"/>
    <lineage>
        <taxon>Bacteria</taxon>
        <taxon>Bacillati</taxon>
        <taxon>Bacillota</taxon>
        <taxon>Bacilli</taxon>
        <taxon>Bacillales</taxon>
        <taxon>Alicyclobacillaceae</taxon>
        <taxon>Tumebacillus</taxon>
    </lineage>
</organism>
<gene>
    <name evidence="2" type="ORF">EL26_13540</name>
</gene>
<dbReference type="STRING" id="1157490.EL26_13540"/>
<dbReference type="Proteomes" id="UP000027931">
    <property type="component" value="Unassembled WGS sequence"/>
</dbReference>